<evidence type="ECO:0000313" key="2">
    <source>
        <dbReference type="Proteomes" id="UP000238479"/>
    </source>
</evidence>
<dbReference type="EMBL" id="PDCK01000040">
    <property type="protein sequence ID" value="PRQ47135.1"/>
    <property type="molecule type" value="Genomic_DNA"/>
</dbReference>
<proteinExistence type="predicted"/>
<sequence length="62" mass="7264">MENMVGLKMATMSTVQWLEEVAMDDMINMLMKAIAKVGRYMTKGVTTLRVGGWTPWRHFWPW</sequence>
<protein>
    <submittedName>
        <fullName evidence="1">Uncharacterized protein</fullName>
    </submittedName>
</protein>
<evidence type="ECO:0000313" key="1">
    <source>
        <dbReference type="EMBL" id="PRQ47135.1"/>
    </source>
</evidence>
<gene>
    <name evidence="1" type="ORF">RchiOBHm_Chr2g0096411</name>
</gene>
<keyword evidence="2" id="KW-1185">Reference proteome</keyword>
<accession>A0A2P6RL34</accession>
<comment type="caution">
    <text evidence="1">The sequence shown here is derived from an EMBL/GenBank/DDBJ whole genome shotgun (WGS) entry which is preliminary data.</text>
</comment>
<organism evidence="1 2">
    <name type="scientific">Rosa chinensis</name>
    <name type="common">China rose</name>
    <dbReference type="NCBI Taxonomy" id="74649"/>
    <lineage>
        <taxon>Eukaryota</taxon>
        <taxon>Viridiplantae</taxon>
        <taxon>Streptophyta</taxon>
        <taxon>Embryophyta</taxon>
        <taxon>Tracheophyta</taxon>
        <taxon>Spermatophyta</taxon>
        <taxon>Magnoliopsida</taxon>
        <taxon>eudicotyledons</taxon>
        <taxon>Gunneridae</taxon>
        <taxon>Pentapetalae</taxon>
        <taxon>rosids</taxon>
        <taxon>fabids</taxon>
        <taxon>Rosales</taxon>
        <taxon>Rosaceae</taxon>
        <taxon>Rosoideae</taxon>
        <taxon>Rosoideae incertae sedis</taxon>
        <taxon>Rosa</taxon>
    </lineage>
</organism>
<dbReference type="Gramene" id="PRQ47135">
    <property type="protein sequence ID" value="PRQ47135"/>
    <property type="gene ID" value="RchiOBHm_Chr2g0096411"/>
</dbReference>
<dbReference type="AlphaFoldDB" id="A0A2P6RL34"/>
<reference evidence="1 2" key="1">
    <citation type="journal article" date="2018" name="Nat. Genet.">
        <title>The Rosa genome provides new insights in the design of modern roses.</title>
        <authorList>
            <person name="Bendahmane M."/>
        </authorList>
    </citation>
    <scope>NUCLEOTIDE SEQUENCE [LARGE SCALE GENOMIC DNA]</scope>
    <source>
        <strain evidence="2">cv. Old Blush</strain>
    </source>
</reference>
<dbReference type="Proteomes" id="UP000238479">
    <property type="component" value="Chromosome 2"/>
</dbReference>
<name>A0A2P6RL34_ROSCH</name>